<feature type="transmembrane region" description="Helical" evidence="6">
    <location>
        <begin position="403"/>
        <end position="422"/>
    </location>
</feature>
<evidence type="ECO:0000256" key="3">
    <source>
        <dbReference type="ARBA" id="ARBA00022692"/>
    </source>
</evidence>
<evidence type="ECO:0000256" key="4">
    <source>
        <dbReference type="ARBA" id="ARBA00022989"/>
    </source>
</evidence>
<feature type="transmembrane region" description="Helical" evidence="6">
    <location>
        <begin position="327"/>
        <end position="350"/>
    </location>
</feature>
<accession>D5UW15</accession>
<evidence type="ECO:0000256" key="2">
    <source>
        <dbReference type="ARBA" id="ARBA00022448"/>
    </source>
</evidence>
<dbReference type="PANTHER" id="PTHR43243">
    <property type="entry name" value="INNER MEMBRANE TRANSPORTER YGJI-RELATED"/>
    <property type="match status" value="1"/>
</dbReference>
<evidence type="ECO:0000256" key="1">
    <source>
        <dbReference type="ARBA" id="ARBA00004141"/>
    </source>
</evidence>
<reference evidence="7 8" key="2">
    <citation type="journal article" date="2011" name="Stand. Genomic Sci.">
        <title>Complete genome sequence of Tsukamurella paurometabola type strain (no. 33).</title>
        <authorList>
            <person name="Munk A.C."/>
            <person name="Lapidus A."/>
            <person name="Lucas S."/>
            <person name="Nolan M."/>
            <person name="Tice H."/>
            <person name="Cheng J.F."/>
            <person name="Del Rio T.G."/>
            <person name="Goodwin L."/>
            <person name="Pitluck S."/>
            <person name="Liolios K."/>
            <person name="Huntemann M."/>
            <person name="Ivanova N."/>
            <person name="Mavromatis K."/>
            <person name="Mikhailova N."/>
            <person name="Pati A."/>
            <person name="Chen A."/>
            <person name="Palaniappan K."/>
            <person name="Tapia R."/>
            <person name="Han C."/>
            <person name="Land M."/>
            <person name="Hauser L."/>
            <person name="Chang Y.J."/>
            <person name="Jeffries C.D."/>
            <person name="Brettin T."/>
            <person name="Yasawong M."/>
            <person name="Brambilla E.M."/>
            <person name="Rohde M."/>
            <person name="Sikorski J."/>
            <person name="Goker M."/>
            <person name="Detter J.C."/>
            <person name="Woyke T."/>
            <person name="Bristow J."/>
            <person name="Eisen J.A."/>
            <person name="Markowitz V."/>
            <person name="Hugenholtz P."/>
            <person name="Kyrpides N.C."/>
            <person name="Klenk H.P."/>
        </authorList>
    </citation>
    <scope>NUCLEOTIDE SEQUENCE [LARGE SCALE GENOMIC DNA]</scope>
    <source>
        <strain evidence="8">ATCC 8368 / DSM 20162 / CCUG 35730 / CIP 100753 / JCM 10117 / KCTC 9821 / NBRC 16120 / NCIMB 702349 / NCTC 13040</strain>
    </source>
</reference>
<dbReference type="HOGENOM" id="CLU_007946_15_7_11"/>
<reference evidence="8" key="1">
    <citation type="submission" date="2010-03" db="EMBL/GenBank/DDBJ databases">
        <title>The complete chromosome of Tsukamurella paurometabola DSM 20162.</title>
        <authorList>
            <consortium name="US DOE Joint Genome Institute (JGI-PGF)"/>
            <person name="Lucas S."/>
            <person name="Copeland A."/>
            <person name="Lapidus A."/>
            <person name="Glavina del Rio T."/>
            <person name="Dalin E."/>
            <person name="Tice H."/>
            <person name="Bruce D."/>
            <person name="Goodwin L."/>
            <person name="Pitluck S."/>
            <person name="Kyrpides N."/>
            <person name="Mavromatis K."/>
            <person name="Ivanova N."/>
            <person name="Mikhailova N."/>
            <person name="Munk A.C."/>
            <person name="Brettin T."/>
            <person name="Detter J.C."/>
            <person name="Tapia R."/>
            <person name="Han C."/>
            <person name="Larimer F."/>
            <person name="Land M."/>
            <person name="Hauser L."/>
            <person name="Markowitz V."/>
            <person name="Cheng J.-F."/>
            <person name="Hugenholtz P."/>
            <person name="Woyke T."/>
            <person name="Wu D."/>
            <person name="Jando M."/>
            <person name="Brambilla E."/>
            <person name="Klenk H.-P."/>
            <person name="Eisen J.A."/>
        </authorList>
    </citation>
    <scope>NUCLEOTIDE SEQUENCE [LARGE SCALE GENOMIC DNA]</scope>
    <source>
        <strain evidence="8">ATCC 8368 / DSM 20162 / CCUG 35730 / CIP 100753 / JCM 10117 / KCTC 9821 / NBRC 16120 / NCIMB 702349 / NCTC 13040</strain>
    </source>
</reference>
<dbReference type="GO" id="GO:0015171">
    <property type="term" value="F:amino acid transmembrane transporter activity"/>
    <property type="evidence" value="ECO:0007669"/>
    <property type="project" value="TreeGrafter"/>
</dbReference>
<feature type="transmembrane region" description="Helical" evidence="6">
    <location>
        <begin position="376"/>
        <end position="397"/>
    </location>
</feature>
<keyword evidence="3 6" id="KW-0812">Transmembrane</keyword>
<keyword evidence="4 6" id="KW-1133">Transmembrane helix</keyword>
<evidence type="ECO:0000256" key="6">
    <source>
        <dbReference type="SAM" id="Phobius"/>
    </source>
</evidence>
<feature type="transmembrane region" description="Helical" evidence="6">
    <location>
        <begin position="149"/>
        <end position="169"/>
    </location>
</feature>
<keyword evidence="2" id="KW-0813">Transport</keyword>
<feature type="transmembrane region" description="Helical" evidence="6">
    <location>
        <begin position="237"/>
        <end position="256"/>
    </location>
</feature>
<dbReference type="PIRSF" id="PIRSF006060">
    <property type="entry name" value="AA_transporter"/>
    <property type="match status" value="1"/>
</dbReference>
<organism evidence="7 8">
    <name type="scientific">Tsukamurella paurometabola (strain ATCC 8368 / DSM 20162 / CCUG 35730 / CIP 100753 / JCM 10117 / KCTC 9821 / NBRC 16120 / NCIMB 702349 / NCTC 13040)</name>
    <name type="common">Corynebacterium paurometabolum</name>
    <dbReference type="NCBI Taxonomy" id="521096"/>
    <lineage>
        <taxon>Bacteria</taxon>
        <taxon>Bacillati</taxon>
        <taxon>Actinomycetota</taxon>
        <taxon>Actinomycetes</taxon>
        <taxon>Mycobacteriales</taxon>
        <taxon>Tsukamurellaceae</taxon>
        <taxon>Tsukamurella</taxon>
    </lineage>
</organism>
<feature type="transmembrane region" description="Helical" evidence="6">
    <location>
        <begin position="434"/>
        <end position="454"/>
    </location>
</feature>
<dbReference type="AlphaFoldDB" id="D5UW15"/>
<sequence>MSNPLLRTKTVEQSIADTEVVGTRLKKQLTAWDLTIFGVAVVVGAGIFTVGASTAGDFAGPAVSVSFVIAAVACGLAALCYAEFASTLPVAGSAYTFSYATFGEFAAWIIGWDLVLEFSIAAAAVASGWSSYVGTVFGTAAPVVEIGGVRVDWGAMLIVAVLTVLLTFGAKVSSRVSAVITAIKVAVVLLVIVVGAFYIKGSNYSPFVPESVPGESSGASWSSTLFQVISGGSGSTYGWYGVLAGASIVFFAFIGFDIVATSAEETLRPQRDVPRGILGSLAIVTVLYIAVTVVVTGMASYKDLATSAGNGKEKNLAYAFSLNGVDWAATIISIGALAGLTTVVMVLLMGQNRVLFAMARDGLLPRQLAKTSDRGVPVRISVGVGVVVAVFAGLVPLSELASLINIGTLFAFVLVSIGVIVLRKQRPDLKRGFRAPLVPLVPILSVLACGWLMLNLSLETWFRFVVWMALGVIVYFVYSKNHSVLGRRERGEVIESLAD</sequence>
<feature type="transmembrane region" description="Helical" evidence="6">
    <location>
        <begin position="62"/>
        <end position="84"/>
    </location>
</feature>
<dbReference type="EMBL" id="CP001966">
    <property type="protein sequence ID" value="ADG77822.1"/>
    <property type="molecule type" value="Genomic_DNA"/>
</dbReference>
<keyword evidence="5 6" id="KW-0472">Membrane</keyword>
<dbReference type="GO" id="GO:0016020">
    <property type="term" value="C:membrane"/>
    <property type="evidence" value="ECO:0007669"/>
    <property type="project" value="UniProtKB-SubCell"/>
</dbReference>
<feature type="transmembrane region" description="Helical" evidence="6">
    <location>
        <begin position="176"/>
        <end position="199"/>
    </location>
</feature>
<evidence type="ECO:0000256" key="5">
    <source>
        <dbReference type="ARBA" id="ARBA00023136"/>
    </source>
</evidence>
<feature type="transmembrane region" description="Helical" evidence="6">
    <location>
        <begin position="34"/>
        <end position="56"/>
    </location>
</feature>
<dbReference type="Proteomes" id="UP000001213">
    <property type="component" value="Chromosome"/>
</dbReference>
<dbReference type="eggNOG" id="COG0531">
    <property type="taxonomic scope" value="Bacteria"/>
</dbReference>
<dbReference type="InterPro" id="IPR002293">
    <property type="entry name" value="AA/rel_permease1"/>
</dbReference>
<feature type="transmembrane region" description="Helical" evidence="6">
    <location>
        <begin position="277"/>
        <end position="301"/>
    </location>
</feature>
<dbReference type="STRING" id="521096.Tpau_1191"/>
<keyword evidence="8" id="KW-1185">Reference proteome</keyword>
<dbReference type="Pfam" id="PF13520">
    <property type="entry name" value="AA_permease_2"/>
    <property type="match status" value="1"/>
</dbReference>
<protein>
    <submittedName>
        <fullName evidence="7">Amino acid permease-associated region</fullName>
    </submittedName>
</protein>
<dbReference type="RefSeq" id="WP_013125860.1">
    <property type="nucleotide sequence ID" value="NC_014158.1"/>
</dbReference>
<feature type="transmembrane region" description="Helical" evidence="6">
    <location>
        <begin position="460"/>
        <end position="478"/>
    </location>
</feature>
<evidence type="ECO:0000313" key="7">
    <source>
        <dbReference type="EMBL" id="ADG77822.1"/>
    </source>
</evidence>
<comment type="subcellular location">
    <subcellularLocation>
        <location evidence="1">Membrane</location>
        <topology evidence="1">Multi-pass membrane protein</topology>
    </subcellularLocation>
</comment>
<evidence type="ECO:0000313" key="8">
    <source>
        <dbReference type="Proteomes" id="UP000001213"/>
    </source>
</evidence>
<name>D5UW15_TSUPD</name>
<proteinExistence type="predicted"/>
<dbReference type="KEGG" id="tpr:Tpau_1191"/>
<dbReference type="Gene3D" id="1.20.1740.10">
    <property type="entry name" value="Amino acid/polyamine transporter I"/>
    <property type="match status" value="1"/>
</dbReference>
<dbReference type="PANTHER" id="PTHR43243:SF4">
    <property type="entry name" value="CATIONIC AMINO ACID TRANSPORTER 4"/>
    <property type="match status" value="1"/>
</dbReference>
<gene>
    <name evidence="7" type="ordered locus">Tpau_1191</name>
</gene>